<dbReference type="OrthoDB" id="9812065at2"/>
<dbReference type="RefSeq" id="WP_106704677.1">
    <property type="nucleotide sequence ID" value="NZ_CP027666.1"/>
</dbReference>
<proteinExistence type="predicted"/>
<dbReference type="GO" id="GO:0005975">
    <property type="term" value="P:carbohydrate metabolic process"/>
    <property type="evidence" value="ECO:0007669"/>
    <property type="project" value="InterPro"/>
</dbReference>
<dbReference type="EMBL" id="CP027666">
    <property type="protein sequence ID" value="AVO36135.1"/>
    <property type="molecule type" value="Genomic_DNA"/>
</dbReference>
<organism evidence="2 3">
    <name type="scientific">Ottowia oryzae</name>
    <dbReference type="NCBI Taxonomy" id="2109914"/>
    <lineage>
        <taxon>Bacteria</taxon>
        <taxon>Pseudomonadati</taxon>
        <taxon>Pseudomonadota</taxon>
        <taxon>Betaproteobacteria</taxon>
        <taxon>Burkholderiales</taxon>
        <taxon>Comamonadaceae</taxon>
        <taxon>Ottowia</taxon>
    </lineage>
</organism>
<dbReference type="GO" id="GO:0016810">
    <property type="term" value="F:hydrolase activity, acting on carbon-nitrogen (but not peptide) bonds"/>
    <property type="evidence" value="ECO:0007669"/>
    <property type="project" value="InterPro"/>
</dbReference>
<evidence type="ECO:0000313" key="2">
    <source>
        <dbReference type="EMBL" id="AVO36135.1"/>
    </source>
</evidence>
<dbReference type="InterPro" id="IPR011330">
    <property type="entry name" value="Glyco_hydro/deAcase_b/a-brl"/>
</dbReference>
<dbReference type="PROSITE" id="PS51677">
    <property type="entry name" value="NODB"/>
    <property type="match status" value="1"/>
</dbReference>
<reference evidence="2 3" key="1">
    <citation type="submission" date="2018-03" db="EMBL/GenBank/DDBJ databases">
        <title>Genome sequencing of Ottowia sp.</title>
        <authorList>
            <person name="Kim S.-J."/>
            <person name="Heo J."/>
            <person name="Kwon S.-W."/>
        </authorList>
    </citation>
    <scope>NUCLEOTIDE SEQUENCE [LARGE SCALE GENOMIC DNA]</scope>
    <source>
        <strain evidence="2 3">KADR8-3</strain>
    </source>
</reference>
<dbReference type="Gene3D" id="3.20.20.370">
    <property type="entry name" value="Glycoside hydrolase/deacetylase"/>
    <property type="match status" value="1"/>
</dbReference>
<dbReference type="AlphaFoldDB" id="A0A2S0MJR7"/>
<accession>A0A2S0MJR7</accession>
<evidence type="ECO:0000259" key="1">
    <source>
        <dbReference type="PROSITE" id="PS51677"/>
    </source>
</evidence>
<name>A0A2S0MJR7_9BURK</name>
<dbReference type="InterPro" id="IPR002509">
    <property type="entry name" value="NODB_dom"/>
</dbReference>
<protein>
    <submittedName>
        <fullName evidence="2">Peptidase A8</fullName>
    </submittedName>
</protein>
<evidence type="ECO:0000313" key="3">
    <source>
        <dbReference type="Proteomes" id="UP000239709"/>
    </source>
</evidence>
<gene>
    <name evidence="2" type="ORF">C6570_12425</name>
</gene>
<keyword evidence="3" id="KW-1185">Reference proteome</keyword>
<feature type="domain" description="NodB homology" evidence="1">
    <location>
        <begin position="21"/>
        <end position="240"/>
    </location>
</feature>
<sequence>MGAAMAQTAPAPAAPTPACDKPVYLSFRTGSMEVAPLVAVVLKRHKVRATFFASADPTPQGGDALDSTWAPWWKARGDEGHAFASQTRDEVLWLGDVRGKPPGFLVRPQLGAFAGRTFTWSAAKYCENIDVTADRLAHITGVNAMAAFRAPGDRVSPALVAAAKTCGFRHVPTVPVAFLAEGANAPRSPTDKQVAQTVARVRPGDVLLAHLGVWSREVPQVPVGLEPLITGLQAQGFCFRTLREHPVYGSAGS</sequence>
<dbReference type="Proteomes" id="UP000239709">
    <property type="component" value="Chromosome"/>
</dbReference>
<dbReference type="SUPFAM" id="SSF88713">
    <property type="entry name" value="Glycoside hydrolase/deacetylase"/>
    <property type="match status" value="1"/>
</dbReference>
<dbReference type="KEGG" id="otk:C6570_12425"/>
<dbReference type="Pfam" id="PF01522">
    <property type="entry name" value="Polysacc_deac_1"/>
    <property type="match status" value="1"/>
</dbReference>